<proteinExistence type="inferred from homology"/>
<evidence type="ECO:0000256" key="4">
    <source>
        <dbReference type="ARBA" id="ARBA00022475"/>
    </source>
</evidence>
<evidence type="ECO:0000313" key="11">
    <source>
        <dbReference type="Proteomes" id="UP001162891"/>
    </source>
</evidence>
<feature type="transmembrane region" description="Helical" evidence="8">
    <location>
        <begin position="221"/>
        <end position="254"/>
    </location>
</feature>
<dbReference type="RefSeq" id="WP_248356805.1">
    <property type="nucleotide sequence ID" value="NZ_AP025591.1"/>
</dbReference>
<feature type="transmembrane region" description="Helical" evidence="8">
    <location>
        <begin position="308"/>
        <end position="330"/>
    </location>
</feature>
<sequence length="411" mass="42657">MTAALVVFALTYVAVAAGRFPLLSVDRPAAALLGAVLMVAARVLTPAQAGAAVNGDTLGLLLGMMILTAYLGEAGFFRWASWRVIRAAGTPRTLLWGLVFTAGGLSALLVNDTVCLMMTPLVLRIIDDAELPPIPYLLAVAFGSNAGSVATLTGNPQNMIIGTLSGISYARFAAALVAPAAASLVLVAAILHAIFRRHLPRRALATALPEPELDRRLLAKALAALGIALGGFLLGFALSWTSLFAGALCMAVAGRAPREALQRVDWPLLVFFAGLFVVVAGVGEAGVAGRMYDAVAPALGRTAERQALVFGAFSVAASQVVSNVPFVILAGHWIPRLADPRLLWLATALSATLAGNLTVVGSVANIIVLELAGSRGRIGFWRFFRIGAAVTAATLVAGLGLLLLERRLGLL</sequence>
<evidence type="ECO:0000256" key="6">
    <source>
        <dbReference type="ARBA" id="ARBA00022989"/>
    </source>
</evidence>
<evidence type="ECO:0000256" key="2">
    <source>
        <dbReference type="ARBA" id="ARBA00009843"/>
    </source>
</evidence>
<evidence type="ECO:0000256" key="3">
    <source>
        <dbReference type="ARBA" id="ARBA00022448"/>
    </source>
</evidence>
<dbReference type="InterPro" id="IPR004680">
    <property type="entry name" value="Cit_transptr-like_dom"/>
</dbReference>
<evidence type="ECO:0000256" key="7">
    <source>
        <dbReference type="ARBA" id="ARBA00023136"/>
    </source>
</evidence>
<comment type="subcellular location">
    <subcellularLocation>
        <location evidence="1">Cell membrane</location>
        <topology evidence="1">Multi-pass membrane protein</topology>
    </subcellularLocation>
</comment>
<keyword evidence="3" id="KW-0813">Transport</keyword>
<accession>A0ABM7X422</accession>
<dbReference type="PANTHER" id="PTHR43302">
    <property type="entry name" value="TRANSPORTER ARSB-RELATED"/>
    <property type="match status" value="1"/>
</dbReference>
<keyword evidence="5 8" id="KW-0812">Transmembrane</keyword>
<evidence type="ECO:0000256" key="5">
    <source>
        <dbReference type="ARBA" id="ARBA00022692"/>
    </source>
</evidence>
<keyword evidence="4" id="KW-1003">Cell membrane</keyword>
<feature type="transmembrane region" description="Helical" evidence="8">
    <location>
        <begin position="94"/>
        <end position="122"/>
    </location>
</feature>
<comment type="similarity">
    <text evidence="2">Belongs to the CitM (TC 2.A.11) transporter family.</text>
</comment>
<dbReference type="PANTHER" id="PTHR43302:SF5">
    <property type="entry name" value="TRANSPORTER ARSB-RELATED"/>
    <property type="match status" value="1"/>
</dbReference>
<feature type="domain" description="Citrate transporter-like" evidence="9">
    <location>
        <begin position="16"/>
        <end position="334"/>
    </location>
</feature>
<feature type="transmembrane region" description="Helical" evidence="8">
    <location>
        <begin position="172"/>
        <end position="195"/>
    </location>
</feature>
<name>A0ABM7X422_9BACT</name>
<feature type="transmembrane region" description="Helical" evidence="8">
    <location>
        <begin position="383"/>
        <end position="404"/>
    </location>
</feature>
<gene>
    <name evidence="10" type="ORF">AMOR_55430</name>
</gene>
<feature type="transmembrane region" description="Helical" evidence="8">
    <location>
        <begin position="342"/>
        <end position="371"/>
    </location>
</feature>
<keyword evidence="11" id="KW-1185">Reference proteome</keyword>
<reference evidence="11" key="1">
    <citation type="journal article" date="2022" name="Int. J. Syst. Evol. Microbiol.">
        <title>Anaeromyxobacter oryzae sp. nov., Anaeromyxobacter diazotrophicus sp. nov. and Anaeromyxobacter paludicola sp. nov., isolated from paddy soils.</title>
        <authorList>
            <person name="Itoh H."/>
            <person name="Xu Z."/>
            <person name="Mise K."/>
            <person name="Masuda Y."/>
            <person name="Ushijima N."/>
            <person name="Hayakawa C."/>
            <person name="Shiratori Y."/>
            <person name="Senoo K."/>
        </authorList>
    </citation>
    <scope>NUCLEOTIDE SEQUENCE [LARGE SCALE GENOMIC DNA]</scope>
    <source>
        <strain evidence="11">Red232</strain>
    </source>
</reference>
<evidence type="ECO:0000256" key="1">
    <source>
        <dbReference type="ARBA" id="ARBA00004651"/>
    </source>
</evidence>
<dbReference type="PRINTS" id="PR00758">
    <property type="entry name" value="ARSENICPUMP"/>
</dbReference>
<organism evidence="10 11">
    <name type="scientific">Anaeromyxobacter oryzae</name>
    <dbReference type="NCBI Taxonomy" id="2918170"/>
    <lineage>
        <taxon>Bacteria</taxon>
        <taxon>Pseudomonadati</taxon>
        <taxon>Myxococcota</taxon>
        <taxon>Myxococcia</taxon>
        <taxon>Myxococcales</taxon>
        <taxon>Cystobacterineae</taxon>
        <taxon>Anaeromyxobacteraceae</taxon>
        <taxon>Anaeromyxobacter</taxon>
    </lineage>
</organism>
<feature type="transmembrane region" description="Helical" evidence="8">
    <location>
        <begin position="27"/>
        <end position="45"/>
    </location>
</feature>
<dbReference type="EMBL" id="AP025591">
    <property type="protein sequence ID" value="BDG06547.1"/>
    <property type="molecule type" value="Genomic_DNA"/>
</dbReference>
<evidence type="ECO:0000256" key="8">
    <source>
        <dbReference type="SAM" id="Phobius"/>
    </source>
</evidence>
<feature type="transmembrane region" description="Helical" evidence="8">
    <location>
        <begin position="266"/>
        <end position="287"/>
    </location>
</feature>
<feature type="transmembrane region" description="Helical" evidence="8">
    <location>
        <begin position="57"/>
        <end position="82"/>
    </location>
</feature>
<keyword evidence="7 8" id="KW-0472">Membrane</keyword>
<protein>
    <submittedName>
        <fullName evidence="10">Anion transporter</fullName>
    </submittedName>
</protein>
<evidence type="ECO:0000259" key="9">
    <source>
        <dbReference type="Pfam" id="PF03600"/>
    </source>
</evidence>
<keyword evidence="6 8" id="KW-1133">Transmembrane helix</keyword>
<dbReference type="Pfam" id="PF03600">
    <property type="entry name" value="CitMHS"/>
    <property type="match status" value="1"/>
</dbReference>
<dbReference type="InterPro" id="IPR000802">
    <property type="entry name" value="Arsenical_pump_ArsB"/>
</dbReference>
<evidence type="ECO:0000313" key="10">
    <source>
        <dbReference type="EMBL" id="BDG06547.1"/>
    </source>
</evidence>
<dbReference type="Proteomes" id="UP001162891">
    <property type="component" value="Chromosome"/>
</dbReference>